<name>A0ACC0XQW3_9ROSI</name>
<organism evidence="1 2">
    <name type="scientific">Pistacia integerrima</name>
    <dbReference type="NCBI Taxonomy" id="434235"/>
    <lineage>
        <taxon>Eukaryota</taxon>
        <taxon>Viridiplantae</taxon>
        <taxon>Streptophyta</taxon>
        <taxon>Embryophyta</taxon>
        <taxon>Tracheophyta</taxon>
        <taxon>Spermatophyta</taxon>
        <taxon>Magnoliopsida</taxon>
        <taxon>eudicotyledons</taxon>
        <taxon>Gunneridae</taxon>
        <taxon>Pentapetalae</taxon>
        <taxon>rosids</taxon>
        <taxon>malvids</taxon>
        <taxon>Sapindales</taxon>
        <taxon>Anacardiaceae</taxon>
        <taxon>Pistacia</taxon>
    </lineage>
</organism>
<sequence length="211" mass="24426">MLENMFTMFLFLGLALHLRNRNRSRRSITYTGELIGRCEIRNLNLQNMIFEIDGVCLENCRMDRKAFFKLCILESRGGLMKRQISRLGETLSRKFHIVLKMHSILLKKSEPIPENSTDECWRWFKNCLGALDGTYIRVHVDASDKPRYRTRKGEIATNVLGVCTPDMQFIYVLPRWEGSAVDGRVLRDAISRRNDLKVPQGTSSIEFACTC</sequence>
<reference evidence="2" key="1">
    <citation type="journal article" date="2023" name="G3 (Bethesda)">
        <title>Genome assembly and association tests identify interacting loci associated with vigor, precocity, and sex in interspecific pistachio rootstocks.</title>
        <authorList>
            <person name="Palmer W."/>
            <person name="Jacygrad E."/>
            <person name="Sagayaradj S."/>
            <person name="Cavanaugh K."/>
            <person name="Han R."/>
            <person name="Bertier L."/>
            <person name="Beede B."/>
            <person name="Kafkas S."/>
            <person name="Golino D."/>
            <person name="Preece J."/>
            <person name="Michelmore R."/>
        </authorList>
    </citation>
    <scope>NUCLEOTIDE SEQUENCE [LARGE SCALE GENOMIC DNA]</scope>
</reference>
<evidence type="ECO:0000313" key="2">
    <source>
        <dbReference type="Proteomes" id="UP001163603"/>
    </source>
</evidence>
<protein>
    <submittedName>
        <fullName evidence="1">Uncharacterized protein</fullName>
    </submittedName>
</protein>
<evidence type="ECO:0000313" key="1">
    <source>
        <dbReference type="EMBL" id="KAJ0020702.1"/>
    </source>
</evidence>
<gene>
    <name evidence="1" type="ORF">Pint_31654</name>
</gene>
<comment type="caution">
    <text evidence="1">The sequence shown here is derived from an EMBL/GenBank/DDBJ whole genome shotgun (WGS) entry which is preliminary data.</text>
</comment>
<keyword evidence="2" id="KW-1185">Reference proteome</keyword>
<accession>A0ACC0XQW3</accession>
<dbReference type="Proteomes" id="UP001163603">
    <property type="component" value="Chromosome 11"/>
</dbReference>
<dbReference type="EMBL" id="CM047746">
    <property type="protein sequence ID" value="KAJ0020702.1"/>
    <property type="molecule type" value="Genomic_DNA"/>
</dbReference>
<proteinExistence type="predicted"/>